<gene>
    <name evidence="1" type="ORF">L1987_71945</name>
</gene>
<protein>
    <submittedName>
        <fullName evidence="1">Uncharacterized protein</fullName>
    </submittedName>
</protein>
<evidence type="ECO:0000313" key="2">
    <source>
        <dbReference type="Proteomes" id="UP001056120"/>
    </source>
</evidence>
<proteinExistence type="predicted"/>
<sequence>MTELFLHPDVLLRVREELNQIVGKDGKLKEPKILGIPYLHAVIKETMRLHSPSPLLAPHKTETEVQLGNYIVPANTQILVNSWAISRDPSFWENPSLFMPERFLRNKIDYKGQHFEFIPFGSGRRRCPGMPIAYRMVSLVVASFVYHFDWKLPHAKDEMDMNDVFGLSLQKATPLVAMPIPLK</sequence>
<accession>A0ACB9AU73</accession>
<comment type="caution">
    <text evidence="1">The sequence shown here is derived from an EMBL/GenBank/DDBJ whole genome shotgun (WGS) entry which is preliminary data.</text>
</comment>
<dbReference type="EMBL" id="CM042041">
    <property type="protein sequence ID" value="KAI3713368.1"/>
    <property type="molecule type" value="Genomic_DNA"/>
</dbReference>
<keyword evidence="2" id="KW-1185">Reference proteome</keyword>
<organism evidence="1 2">
    <name type="scientific">Smallanthus sonchifolius</name>
    <dbReference type="NCBI Taxonomy" id="185202"/>
    <lineage>
        <taxon>Eukaryota</taxon>
        <taxon>Viridiplantae</taxon>
        <taxon>Streptophyta</taxon>
        <taxon>Embryophyta</taxon>
        <taxon>Tracheophyta</taxon>
        <taxon>Spermatophyta</taxon>
        <taxon>Magnoliopsida</taxon>
        <taxon>eudicotyledons</taxon>
        <taxon>Gunneridae</taxon>
        <taxon>Pentapetalae</taxon>
        <taxon>asterids</taxon>
        <taxon>campanulids</taxon>
        <taxon>Asterales</taxon>
        <taxon>Asteraceae</taxon>
        <taxon>Asteroideae</taxon>
        <taxon>Heliantheae alliance</taxon>
        <taxon>Millerieae</taxon>
        <taxon>Smallanthus</taxon>
    </lineage>
</organism>
<reference evidence="1 2" key="2">
    <citation type="journal article" date="2022" name="Mol. Ecol. Resour.">
        <title>The genomes of chicory, endive, great burdock and yacon provide insights into Asteraceae paleo-polyploidization history and plant inulin production.</title>
        <authorList>
            <person name="Fan W."/>
            <person name="Wang S."/>
            <person name="Wang H."/>
            <person name="Wang A."/>
            <person name="Jiang F."/>
            <person name="Liu H."/>
            <person name="Zhao H."/>
            <person name="Xu D."/>
            <person name="Zhang Y."/>
        </authorList>
    </citation>
    <scope>NUCLEOTIDE SEQUENCE [LARGE SCALE GENOMIC DNA]</scope>
    <source>
        <strain evidence="2">cv. Yunnan</strain>
        <tissue evidence="1">Leaves</tissue>
    </source>
</reference>
<dbReference type="Proteomes" id="UP001056120">
    <property type="component" value="Linkage Group LG24"/>
</dbReference>
<evidence type="ECO:0000313" key="1">
    <source>
        <dbReference type="EMBL" id="KAI3713368.1"/>
    </source>
</evidence>
<name>A0ACB9AU73_9ASTR</name>
<reference evidence="2" key="1">
    <citation type="journal article" date="2022" name="Mol. Ecol. Resour.">
        <title>The genomes of chicory, endive, great burdock and yacon provide insights into Asteraceae palaeo-polyploidization history and plant inulin production.</title>
        <authorList>
            <person name="Fan W."/>
            <person name="Wang S."/>
            <person name="Wang H."/>
            <person name="Wang A."/>
            <person name="Jiang F."/>
            <person name="Liu H."/>
            <person name="Zhao H."/>
            <person name="Xu D."/>
            <person name="Zhang Y."/>
        </authorList>
    </citation>
    <scope>NUCLEOTIDE SEQUENCE [LARGE SCALE GENOMIC DNA]</scope>
    <source>
        <strain evidence="2">cv. Yunnan</strain>
    </source>
</reference>